<name>A0A5J4U710_9EUKA</name>
<dbReference type="AlphaFoldDB" id="A0A5J4U710"/>
<feature type="region of interest" description="Disordered" evidence="1">
    <location>
        <begin position="17"/>
        <end position="36"/>
    </location>
</feature>
<accession>A0A5J4U710</accession>
<evidence type="ECO:0000256" key="1">
    <source>
        <dbReference type="SAM" id="MobiDB-lite"/>
    </source>
</evidence>
<gene>
    <name evidence="2" type="ORF">EZS28_038088</name>
</gene>
<evidence type="ECO:0000313" key="3">
    <source>
        <dbReference type="Proteomes" id="UP000324800"/>
    </source>
</evidence>
<comment type="caution">
    <text evidence="2">The sequence shown here is derived from an EMBL/GenBank/DDBJ whole genome shotgun (WGS) entry which is preliminary data.</text>
</comment>
<organism evidence="2 3">
    <name type="scientific">Streblomastix strix</name>
    <dbReference type="NCBI Taxonomy" id="222440"/>
    <lineage>
        <taxon>Eukaryota</taxon>
        <taxon>Metamonada</taxon>
        <taxon>Preaxostyla</taxon>
        <taxon>Oxymonadida</taxon>
        <taxon>Streblomastigidae</taxon>
        <taxon>Streblomastix</taxon>
    </lineage>
</organism>
<dbReference type="EMBL" id="SNRW01019431">
    <property type="protein sequence ID" value="KAA6366387.1"/>
    <property type="molecule type" value="Genomic_DNA"/>
</dbReference>
<sequence length="143" mass="15648">MTQASGQNAQALLTHLRDGAGLNTTPRQLQADDRDANVSDTNIFASDRDISVTDADAGGTRSHRFLSEFNRTGADTGLQSANFARTRGDKTRRSATAPNLEHGREQPRGRIHSEFVISNLDAVQAYYTINSTCSGREHEKDID</sequence>
<reference evidence="2 3" key="1">
    <citation type="submission" date="2019-03" db="EMBL/GenBank/DDBJ databases">
        <title>Single cell metagenomics reveals metabolic interactions within the superorganism composed of flagellate Streblomastix strix and complex community of Bacteroidetes bacteria on its surface.</title>
        <authorList>
            <person name="Treitli S.C."/>
            <person name="Kolisko M."/>
            <person name="Husnik F."/>
            <person name="Keeling P."/>
            <person name="Hampl V."/>
        </authorList>
    </citation>
    <scope>NUCLEOTIDE SEQUENCE [LARGE SCALE GENOMIC DNA]</scope>
    <source>
        <strain evidence="2">ST1C</strain>
    </source>
</reference>
<proteinExistence type="predicted"/>
<evidence type="ECO:0000313" key="2">
    <source>
        <dbReference type="EMBL" id="KAA6366387.1"/>
    </source>
</evidence>
<feature type="region of interest" description="Disordered" evidence="1">
    <location>
        <begin position="77"/>
        <end position="108"/>
    </location>
</feature>
<protein>
    <submittedName>
        <fullName evidence="2">Uncharacterized protein</fullName>
    </submittedName>
</protein>
<dbReference type="Proteomes" id="UP000324800">
    <property type="component" value="Unassembled WGS sequence"/>
</dbReference>